<dbReference type="InterPro" id="IPR003594">
    <property type="entry name" value="HATPase_dom"/>
</dbReference>
<feature type="domain" description="Histidine kinase/HSP90-like ATPase" evidence="1">
    <location>
        <begin position="9"/>
        <end position="112"/>
    </location>
</feature>
<protein>
    <recommendedName>
        <fullName evidence="1">Histidine kinase/HSP90-like ATPase domain-containing protein</fullName>
    </recommendedName>
</protein>
<dbReference type="EMBL" id="VSSQ01091383">
    <property type="protein sequence ID" value="MPN36955.1"/>
    <property type="molecule type" value="Genomic_DNA"/>
</dbReference>
<dbReference type="AlphaFoldDB" id="A0A645HD43"/>
<accession>A0A645HD43</accession>
<comment type="caution">
    <text evidence="2">The sequence shown here is derived from an EMBL/GenBank/DDBJ whole genome shotgun (WGS) entry which is preliminary data.</text>
</comment>
<dbReference type="SUPFAM" id="SSF55874">
    <property type="entry name" value="ATPase domain of HSP90 chaperone/DNA topoisomerase II/histidine kinase"/>
    <property type="match status" value="1"/>
</dbReference>
<organism evidence="2">
    <name type="scientific">bioreactor metagenome</name>
    <dbReference type="NCBI Taxonomy" id="1076179"/>
    <lineage>
        <taxon>unclassified sequences</taxon>
        <taxon>metagenomes</taxon>
        <taxon>ecological metagenomes</taxon>
    </lineage>
</organism>
<gene>
    <name evidence="2" type="ORF">SDC9_184467</name>
</gene>
<dbReference type="Gene3D" id="3.30.565.10">
    <property type="entry name" value="Histidine kinase-like ATPase, C-terminal domain"/>
    <property type="match status" value="1"/>
</dbReference>
<dbReference type="InterPro" id="IPR036890">
    <property type="entry name" value="HATPase_C_sf"/>
</dbReference>
<sequence>MEHIISIKEPTLYTVIINIVNNAVYWLRNVDEKVIRFDYKKDTKEILILNSGRKIEEHRLSKIFDLFYSNRPNGRGIGLYLAKQSLNENYYEIYATNKQEYNSLGGACFVIKPLNK</sequence>
<dbReference type="Pfam" id="PF02518">
    <property type="entry name" value="HATPase_c"/>
    <property type="match status" value="1"/>
</dbReference>
<proteinExistence type="predicted"/>
<name>A0A645HD43_9ZZZZ</name>
<evidence type="ECO:0000259" key="1">
    <source>
        <dbReference type="Pfam" id="PF02518"/>
    </source>
</evidence>
<reference evidence="2" key="1">
    <citation type="submission" date="2019-08" db="EMBL/GenBank/DDBJ databases">
        <authorList>
            <person name="Kucharzyk K."/>
            <person name="Murdoch R.W."/>
            <person name="Higgins S."/>
            <person name="Loffler F."/>
        </authorList>
    </citation>
    <scope>NUCLEOTIDE SEQUENCE</scope>
</reference>
<evidence type="ECO:0000313" key="2">
    <source>
        <dbReference type="EMBL" id="MPN36955.1"/>
    </source>
</evidence>